<reference evidence="2 3" key="1">
    <citation type="submission" date="2021-06" db="EMBL/GenBank/DDBJ databases">
        <title>Caerostris extrusa draft genome.</title>
        <authorList>
            <person name="Kono N."/>
            <person name="Arakawa K."/>
        </authorList>
    </citation>
    <scope>NUCLEOTIDE SEQUENCE [LARGE SCALE GENOMIC DNA]</scope>
</reference>
<gene>
    <name evidence="2" type="ORF">CEXT_606381</name>
</gene>
<dbReference type="AlphaFoldDB" id="A0AAV4RE68"/>
<evidence type="ECO:0000256" key="1">
    <source>
        <dbReference type="SAM" id="MobiDB-lite"/>
    </source>
</evidence>
<proteinExistence type="predicted"/>
<feature type="compositionally biased region" description="Basic residues" evidence="1">
    <location>
        <begin position="1"/>
        <end position="15"/>
    </location>
</feature>
<dbReference type="EMBL" id="BPLR01007862">
    <property type="protein sequence ID" value="GIY20263.1"/>
    <property type="molecule type" value="Genomic_DNA"/>
</dbReference>
<evidence type="ECO:0000313" key="2">
    <source>
        <dbReference type="EMBL" id="GIY20263.1"/>
    </source>
</evidence>
<comment type="caution">
    <text evidence="2">The sequence shown here is derived from an EMBL/GenBank/DDBJ whole genome shotgun (WGS) entry which is preliminary data.</text>
</comment>
<name>A0AAV4RE68_CAEEX</name>
<sequence>MHAHIKGKLTTKSRRHCEGKYTTKSKSSRRSVPPTIILFSAAATTFFVQMEKFFLCFSSRIRIFSPASLGRGQRTDLDQSAREAANIKRTHRSCLPHAAVEKPFHGWFSVIGKVQVGL</sequence>
<feature type="region of interest" description="Disordered" evidence="1">
    <location>
        <begin position="1"/>
        <end position="28"/>
    </location>
</feature>
<dbReference type="Proteomes" id="UP001054945">
    <property type="component" value="Unassembled WGS sequence"/>
</dbReference>
<protein>
    <submittedName>
        <fullName evidence="2">Uncharacterized protein</fullName>
    </submittedName>
</protein>
<organism evidence="2 3">
    <name type="scientific">Caerostris extrusa</name>
    <name type="common">Bark spider</name>
    <name type="synonym">Caerostris bankana</name>
    <dbReference type="NCBI Taxonomy" id="172846"/>
    <lineage>
        <taxon>Eukaryota</taxon>
        <taxon>Metazoa</taxon>
        <taxon>Ecdysozoa</taxon>
        <taxon>Arthropoda</taxon>
        <taxon>Chelicerata</taxon>
        <taxon>Arachnida</taxon>
        <taxon>Araneae</taxon>
        <taxon>Araneomorphae</taxon>
        <taxon>Entelegynae</taxon>
        <taxon>Araneoidea</taxon>
        <taxon>Araneidae</taxon>
        <taxon>Caerostris</taxon>
    </lineage>
</organism>
<keyword evidence="3" id="KW-1185">Reference proteome</keyword>
<evidence type="ECO:0000313" key="3">
    <source>
        <dbReference type="Proteomes" id="UP001054945"/>
    </source>
</evidence>
<accession>A0AAV4RE68</accession>